<proteinExistence type="inferred from homology"/>
<dbReference type="Pfam" id="PF02367">
    <property type="entry name" value="TsaE"/>
    <property type="match status" value="1"/>
</dbReference>
<keyword evidence="8" id="KW-0067">ATP-binding</keyword>
<comment type="caution">
    <text evidence="11">The sequence shown here is derived from an EMBL/GenBank/DDBJ whole genome shotgun (WGS) entry which is preliminary data.</text>
</comment>
<dbReference type="GO" id="GO:0005524">
    <property type="term" value="F:ATP binding"/>
    <property type="evidence" value="ECO:0007669"/>
    <property type="project" value="UniProtKB-KW"/>
</dbReference>
<evidence type="ECO:0000256" key="6">
    <source>
        <dbReference type="ARBA" id="ARBA00022723"/>
    </source>
</evidence>
<keyword evidence="5" id="KW-0819">tRNA processing</keyword>
<dbReference type="InterPro" id="IPR027417">
    <property type="entry name" value="P-loop_NTPase"/>
</dbReference>
<dbReference type="InterPro" id="IPR003442">
    <property type="entry name" value="T6A_TsaE"/>
</dbReference>
<sequence length="151" mass="17297">MELWRYIIIMSRKGDKFITESVEETIALGKEVAQRLNPGDVVYLYGELGSGKTVFVKGVCQGLEVDDEITSPSFVIATEYHGRLPVSHIDLYRLDPIDVLDMHIEEYFSKSGVTLIEWADRLKRKGGEGMHIKIRITGPNRREFEIEDSRH</sequence>
<dbReference type="PANTHER" id="PTHR33540:SF2">
    <property type="entry name" value="TRNA THREONYLCARBAMOYLADENOSINE BIOSYNTHESIS PROTEIN TSAE"/>
    <property type="match status" value="1"/>
</dbReference>
<gene>
    <name evidence="11" type="primary">tsaE</name>
    <name evidence="11" type="ORF">ENI34_04310</name>
</gene>
<keyword evidence="7" id="KW-0547">Nucleotide-binding</keyword>
<dbReference type="GO" id="GO:0005737">
    <property type="term" value="C:cytoplasm"/>
    <property type="evidence" value="ECO:0007669"/>
    <property type="project" value="UniProtKB-SubCell"/>
</dbReference>
<accession>A0A9C9EN05</accession>
<reference evidence="11" key="1">
    <citation type="journal article" date="2020" name="mSystems">
        <title>Genome- and Community-Level Interaction Insights into Carbon Utilization and Element Cycling Functions of Hydrothermarchaeota in Hydrothermal Sediment.</title>
        <authorList>
            <person name="Zhou Z."/>
            <person name="Liu Y."/>
            <person name="Xu W."/>
            <person name="Pan J."/>
            <person name="Luo Z.H."/>
            <person name="Li M."/>
        </authorList>
    </citation>
    <scope>NUCLEOTIDE SEQUENCE</scope>
    <source>
        <strain evidence="11">HyVt-388</strain>
    </source>
</reference>
<evidence type="ECO:0000256" key="8">
    <source>
        <dbReference type="ARBA" id="ARBA00022840"/>
    </source>
</evidence>
<keyword evidence="9" id="KW-0460">Magnesium</keyword>
<protein>
    <recommendedName>
        <fullName evidence="3">tRNA threonylcarbamoyladenosine biosynthesis protein TsaE</fullName>
    </recommendedName>
    <alternativeName>
        <fullName evidence="10">t(6)A37 threonylcarbamoyladenosine biosynthesis protein TsaE</fullName>
    </alternativeName>
</protein>
<dbReference type="PANTHER" id="PTHR33540">
    <property type="entry name" value="TRNA THREONYLCARBAMOYLADENOSINE BIOSYNTHESIS PROTEIN TSAE"/>
    <property type="match status" value="1"/>
</dbReference>
<dbReference type="Gene3D" id="3.40.50.300">
    <property type="entry name" value="P-loop containing nucleotide triphosphate hydrolases"/>
    <property type="match status" value="1"/>
</dbReference>
<dbReference type="EMBL" id="DRIG01000045">
    <property type="protein sequence ID" value="HEC78351.1"/>
    <property type="molecule type" value="Genomic_DNA"/>
</dbReference>
<dbReference type="Proteomes" id="UP000885826">
    <property type="component" value="Unassembled WGS sequence"/>
</dbReference>
<name>A0A9C9EN05_UNCW3</name>
<evidence type="ECO:0000256" key="2">
    <source>
        <dbReference type="ARBA" id="ARBA00007599"/>
    </source>
</evidence>
<evidence type="ECO:0000256" key="5">
    <source>
        <dbReference type="ARBA" id="ARBA00022694"/>
    </source>
</evidence>
<evidence type="ECO:0000256" key="7">
    <source>
        <dbReference type="ARBA" id="ARBA00022741"/>
    </source>
</evidence>
<organism evidence="11 12">
    <name type="scientific">candidate division WOR-3 bacterium</name>
    <dbReference type="NCBI Taxonomy" id="2052148"/>
    <lineage>
        <taxon>Bacteria</taxon>
        <taxon>Bacteria division WOR-3</taxon>
    </lineage>
</organism>
<evidence type="ECO:0000256" key="10">
    <source>
        <dbReference type="ARBA" id="ARBA00032441"/>
    </source>
</evidence>
<keyword evidence="6" id="KW-0479">Metal-binding</keyword>
<keyword evidence="4" id="KW-0963">Cytoplasm</keyword>
<evidence type="ECO:0000313" key="12">
    <source>
        <dbReference type="Proteomes" id="UP000885826"/>
    </source>
</evidence>
<dbReference type="GO" id="GO:0046872">
    <property type="term" value="F:metal ion binding"/>
    <property type="evidence" value="ECO:0007669"/>
    <property type="project" value="UniProtKB-KW"/>
</dbReference>
<evidence type="ECO:0000256" key="3">
    <source>
        <dbReference type="ARBA" id="ARBA00019010"/>
    </source>
</evidence>
<dbReference type="AlphaFoldDB" id="A0A9C9EN05"/>
<evidence type="ECO:0000256" key="4">
    <source>
        <dbReference type="ARBA" id="ARBA00022490"/>
    </source>
</evidence>
<evidence type="ECO:0000256" key="9">
    <source>
        <dbReference type="ARBA" id="ARBA00022842"/>
    </source>
</evidence>
<comment type="subcellular location">
    <subcellularLocation>
        <location evidence="1">Cytoplasm</location>
    </subcellularLocation>
</comment>
<comment type="similarity">
    <text evidence="2">Belongs to the TsaE family.</text>
</comment>
<dbReference type="NCBIfam" id="TIGR00150">
    <property type="entry name" value="T6A_YjeE"/>
    <property type="match status" value="1"/>
</dbReference>
<evidence type="ECO:0000313" key="11">
    <source>
        <dbReference type="EMBL" id="HEC78351.1"/>
    </source>
</evidence>
<evidence type="ECO:0000256" key="1">
    <source>
        <dbReference type="ARBA" id="ARBA00004496"/>
    </source>
</evidence>
<dbReference type="SUPFAM" id="SSF52540">
    <property type="entry name" value="P-loop containing nucleoside triphosphate hydrolases"/>
    <property type="match status" value="1"/>
</dbReference>
<dbReference type="GO" id="GO:0002949">
    <property type="term" value="P:tRNA threonylcarbamoyladenosine modification"/>
    <property type="evidence" value="ECO:0007669"/>
    <property type="project" value="InterPro"/>
</dbReference>